<sequence length="618" mass="72104">MGNQQSQTDQVLNQFDLSEITNTQSQGVEKKNILVDHQDTGLVYYLVTDRSVEKMTDQVNNKSKLPIFGVDQTSPHITHSLLLKQNQRYHQQEGNQEIYKQGVLILLIFSDNKLAILSGDELKVLKTIQLFAPLEAFKLNFIYDISLVIKEDNQHKQKQSEFLQQLLKQREDFQDLLNLKVLNGELVNKDDQNIKEAEEDQQNKQEKQISANTEKDKQINEEQQIRMKSKTLQETNTKNNNEEENKSQQKNIENKIEDEEQLGRQKSKSVSMKNTKELSEEQQQKYNEYMKSYYETFVQSSKIVMKDLLSIQSICFSQKSVILTGYKCGLIQKVTVEKNLIEVEEECIFFNPLNLKQKAEIENIVSSKQKDGEVSWYDLNILPLQSIFCINGTYVIAVHQEQDASLNNENQINANNSNKSFVYVYEYQYGRKVSYFEATNHKILKTVVNPHEDTNRSLMYILDDQLFLSVYNFEKGTFIQLFSLDQSMKYVDLNAQFYPIELMFAQIADRYKILQNLPKFEDKSIEGDIFFYFTADCKTLLTQLDYKPINQTIPQANGQKPIMKKVINQRNLKILNPKIDCKYKTSVYYAEQDVLFIAGENGQLLKFTNFLASIYYFL</sequence>
<evidence type="ECO:0000313" key="3">
    <source>
        <dbReference type="Proteomes" id="UP000009168"/>
    </source>
</evidence>
<feature type="compositionally biased region" description="Basic and acidic residues" evidence="1">
    <location>
        <begin position="192"/>
        <end position="225"/>
    </location>
</feature>
<dbReference type="InParanoid" id="I7LUC7"/>
<dbReference type="GeneID" id="7840158"/>
<dbReference type="KEGG" id="tet:TTHERM_00146370"/>
<evidence type="ECO:0000313" key="2">
    <source>
        <dbReference type="EMBL" id="EAR91031.2"/>
    </source>
</evidence>
<feature type="region of interest" description="Disordered" evidence="1">
    <location>
        <begin position="192"/>
        <end position="279"/>
    </location>
</feature>
<keyword evidence="3" id="KW-1185">Reference proteome</keyword>
<accession>I7LUC7</accession>
<gene>
    <name evidence="2" type="ORF">TTHERM_00146370</name>
</gene>
<dbReference type="RefSeq" id="XP_001011276.2">
    <property type="nucleotide sequence ID" value="XM_001011276.2"/>
</dbReference>
<organism evidence="2 3">
    <name type="scientific">Tetrahymena thermophila (strain SB210)</name>
    <dbReference type="NCBI Taxonomy" id="312017"/>
    <lineage>
        <taxon>Eukaryota</taxon>
        <taxon>Sar</taxon>
        <taxon>Alveolata</taxon>
        <taxon>Ciliophora</taxon>
        <taxon>Intramacronucleata</taxon>
        <taxon>Oligohymenophorea</taxon>
        <taxon>Hymenostomatida</taxon>
        <taxon>Tetrahymenina</taxon>
        <taxon>Tetrahymenidae</taxon>
        <taxon>Tetrahymena</taxon>
    </lineage>
</organism>
<evidence type="ECO:0000256" key="1">
    <source>
        <dbReference type="SAM" id="MobiDB-lite"/>
    </source>
</evidence>
<protein>
    <submittedName>
        <fullName evidence="2">Uncharacterized protein</fullName>
    </submittedName>
</protein>
<name>I7LUC7_TETTS</name>
<dbReference type="AlphaFoldDB" id="I7LUC7"/>
<feature type="compositionally biased region" description="Basic and acidic residues" evidence="1">
    <location>
        <begin position="240"/>
        <end position="255"/>
    </location>
</feature>
<dbReference type="SUPFAM" id="SSF50978">
    <property type="entry name" value="WD40 repeat-like"/>
    <property type="match status" value="1"/>
</dbReference>
<dbReference type="InterPro" id="IPR036322">
    <property type="entry name" value="WD40_repeat_dom_sf"/>
</dbReference>
<proteinExistence type="predicted"/>
<dbReference type="Proteomes" id="UP000009168">
    <property type="component" value="Unassembled WGS sequence"/>
</dbReference>
<dbReference type="EMBL" id="GG662793">
    <property type="protein sequence ID" value="EAR91031.2"/>
    <property type="molecule type" value="Genomic_DNA"/>
</dbReference>
<feature type="compositionally biased region" description="Low complexity" evidence="1">
    <location>
        <begin position="230"/>
        <end position="239"/>
    </location>
</feature>
<reference evidence="3" key="1">
    <citation type="journal article" date="2006" name="PLoS Biol.">
        <title>Macronuclear genome sequence of the ciliate Tetrahymena thermophila, a model eukaryote.</title>
        <authorList>
            <person name="Eisen J.A."/>
            <person name="Coyne R.S."/>
            <person name="Wu M."/>
            <person name="Wu D."/>
            <person name="Thiagarajan M."/>
            <person name="Wortman J.R."/>
            <person name="Badger J.H."/>
            <person name="Ren Q."/>
            <person name="Amedeo P."/>
            <person name="Jones K.M."/>
            <person name="Tallon L.J."/>
            <person name="Delcher A.L."/>
            <person name="Salzberg S.L."/>
            <person name="Silva J.C."/>
            <person name="Haas B.J."/>
            <person name="Majoros W.H."/>
            <person name="Farzad M."/>
            <person name="Carlton J.M."/>
            <person name="Smith R.K. Jr."/>
            <person name="Garg J."/>
            <person name="Pearlman R.E."/>
            <person name="Karrer K.M."/>
            <person name="Sun L."/>
            <person name="Manning G."/>
            <person name="Elde N.C."/>
            <person name="Turkewitz A.P."/>
            <person name="Asai D.J."/>
            <person name="Wilkes D.E."/>
            <person name="Wang Y."/>
            <person name="Cai H."/>
            <person name="Collins K."/>
            <person name="Stewart B.A."/>
            <person name="Lee S.R."/>
            <person name="Wilamowska K."/>
            <person name="Weinberg Z."/>
            <person name="Ruzzo W.L."/>
            <person name="Wloga D."/>
            <person name="Gaertig J."/>
            <person name="Frankel J."/>
            <person name="Tsao C.-C."/>
            <person name="Gorovsky M.A."/>
            <person name="Keeling P.J."/>
            <person name="Waller R.F."/>
            <person name="Patron N.J."/>
            <person name="Cherry J.M."/>
            <person name="Stover N.A."/>
            <person name="Krieger C.J."/>
            <person name="del Toro C."/>
            <person name="Ryder H.F."/>
            <person name="Williamson S.C."/>
            <person name="Barbeau R.A."/>
            <person name="Hamilton E.P."/>
            <person name="Orias E."/>
        </authorList>
    </citation>
    <scope>NUCLEOTIDE SEQUENCE [LARGE SCALE GENOMIC DNA]</scope>
    <source>
        <strain evidence="3">SB210</strain>
    </source>
</reference>